<gene>
    <name evidence="1" type="ORF">PHYPA_001729</name>
</gene>
<dbReference type="Proteomes" id="UP000006727">
    <property type="component" value="Chromosome 1"/>
</dbReference>
<dbReference type="Gramene" id="Pp3c1_37210V3.2">
    <property type="protein sequence ID" value="PAC:32967147.CDS.1"/>
    <property type="gene ID" value="Pp3c1_37210"/>
</dbReference>
<proteinExistence type="predicted"/>
<keyword evidence="3" id="KW-1185">Reference proteome</keyword>
<reference evidence="1 3" key="2">
    <citation type="journal article" date="2018" name="Plant J.">
        <title>The Physcomitrella patens chromosome-scale assembly reveals moss genome structure and evolution.</title>
        <authorList>
            <person name="Lang D."/>
            <person name="Ullrich K.K."/>
            <person name="Murat F."/>
            <person name="Fuchs J."/>
            <person name="Jenkins J."/>
            <person name="Haas F.B."/>
            <person name="Piednoel M."/>
            <person name="Gundlach H."/>
            <person name="Van Bel M."/>
            <person name="Meyberg R."/>
            <person name="Vives C."/>
            <person name="Morata J."/>
            <person name="Symeonidi A."/>
            <person name="Hiss M."/>
            <person name="Muchero W."/>
            <person name="Kamisugi Y."/>
            <person name="Saleh O."/>
            <person name="Blanc G."/>
            <person name="Decker E.L."/>
            <person name="van Gessel N."/>
            <person name="Grimwood J."/>
            <person name="Hayes R.D."/>
            <person name="Graham S.W."/>
            <person name="Gunter L.E."/>
            <person name="McDaniel S.F."/>
            <person name="Hoernstein S.N.W."/>
            <person name="Larsson A."/>
            <person name="Li F.W."/>
            <person name="Perroud P.F."/>
            <person name="Phillips J."/>
            <person name="Ranjan P."/>
            <person name="Rokshar D.S."/>
            <person name="Rothfels C.J."/>
            <person name="Schneider L."/>
            <person name="Shu S."/>
            <person name="Stevenson D.W."/>
            <person name="Thummler F."/>
            <person name="Tillich M."/>
            <person name="Villarreal Aguilar J.C."/>
            <person name="Widiez T."/>
            <person name="Wong G.K."/>
            <person name="Wymore A."/>
            <person name="Zhang Y."/>
            <person name="Zimmer A.D."/>
            <person name="Quatrano R.S."/>
            <person name="Mayer K.F.X."/>
            <person name="Goodstein D."/>
            <person name="Casacuberta J.M."/>
            <person name="Vandepoele K."/>
            <person name="Reski R."/>
            <person name="Cuming A.C."/>
            <person name="Tuskan G.A."/>
            <person name="Maumus F."/>
            <person name="Salse J."/>
            <person name="Schmutz J."/>
            <person name="Rensing S.A."/>
        </authorList>
    </citation>
    <scope>NUCLEOTIDE SEQUENCE [LARGE SCALE GENOMIC DNA]</scope>
    <source>
        <strain evidence="2 3">cv. Gransden 2004</strain>
    </source>
</reference>
<evidence type="ECO:0000313" key="2">
    <source>
        <dbReference type="EnsemblPlants" id="PAC:32967146.CDS.1"/>
    </source>
</evidence>
<evidence type="ECO:0000313" key="3">
    <source>
        <dbReference type="Proteomes" id="UP000006727"/>
    </source>
</evidence>
<dbReference type="PaxDb" id="3218-PP1S28_32V6.1"/>
<organism evidence="1">
    <name type="scientific">Physcomitrium patens</name>
    <name type="common">Spreading-leaved earth moss</name>
    <name type="synonym">Physcomitrella patens</name>
    <dbReference type="NCBI Taxonomy" id="3218"/>
    <lineage>
        <taxon>Eukaryota</taxon>
        <taxon>Viridiplantae</taxon>
        <taxon>Streptophyta</taxon>
        <taxon>Embryophyta</taxon>
        <taxon>Bryophyta</taxon>
        <taxon>Bryophytina</taxon>
        <taxon>Bryopsida</taxon>
        <taxon>Funariidae</taxon>
        <taxon>Funariales</taxon>
        <taxon>Funariaceae</taxon>
        <taxon>Physcomitrium</taxon>
    </lineage>
</organism>
<dbReference type="Gramene" id="Pp3c1_37210V3.1">
    <property type="protein sequence ID" value="PAC:32967146.CDS.1"/>
    <property type="gene ID" value="Pp3c1_37210"/>
</dbReference>
<dbReference type="EnsemblPlants" id="Pp3c1_37210V3.2">
    <property type="protein sequence ID" value="PAC:32967147.CDS.1"/>
    <property type="gene ID" value="Pp3c1_37210"/>
</dbReference>
<dbReference type="EnsemblPlants" id="Pp3c1_37210V3.1">
    <property type="protein sequence ID" value="PAC:32967146.CDS.1"/>
    <property type="gene ID" value="Pp3c1_37210"/>
</dbReference>
<dbReference type="AlphaFoldDB" id="A0A2K1LB97"/>
<dbReference type="InParanoid" id="A0A2K1LB97"/>
<accession>A0A2K1LB97</accession>
<name>A0A2K1LB97_PHYPA</name>
<reference evidence="2" key="3">
    <citation type="submission" date="2020-12" db="UniProtKB">
        <authorList>
            <consortium name="EnsemblPlants"/>
        </authorList>
    </citation>
    <scope>IDENTIFICATION</scope>
</reference>
<sequence>MALQRGLWFGNQVAAGSTPNSVLAQYVTCTLDSRSVAFIEFWTHCNLRSAATRCNCIKFIGRVLDVLK</sequence>
<evidence type="ECO:0000313" key="1">
    <source>
        <dbReference type="EMBL" id="PNR63304.1"/>
    </source>
</evidence>
<dbReference type="EMBL" id="ABEU02000001">
    <property type="protein sequence ID" value="PNR63304.1"/>
    <property type="molecule type" value="Genomic_DNA"/>
</dbReference>
<reference evidence="1 3" key="1">
    <citation type="journal article" date="2008" name="Science">
        <title>The Physcomitrella genome reveals evolutionary insights into the conquest of land by plants.</title>
        <authorList>
            <person name="Rensing S."/>
            <person name="Lang D."/>
            <person name="Zimmer A."/>
            <person name="Terry A."/>
            <person name="Salamov A."/>
            <person name="Shapiro H."/>
            <person name="Nishiyama T."/>
            <person name="Perroud P.-F."/>
            <person name="Lindquist E."/>
            <person name="Kamisugi Y."/>
            <person name="Tanahashi T."/>
            <person name="Sakakibara K."/>
            <person name="Fujita T."/>
            <person name="Oishi K."/>
            <person name="Shin-I T."/>
            <person name="Kuroki Y."/>
            <person name="Toyoda A."/>
            <person name="Suzuki Y."/>
            <person name="Hashimoto A."/>
            <person name="Yamaguchi K."/>
            <person name="Sugano A."/>
            <person name="Kohara Y."/>
            <person name="Fujiyama A."/>
            <person name="Anterola A."/>
            <person name="Aoki S."/>
            <person name="Ashton N."/>
            <person name="Barbazuk W.B."/>
            <person name="Barker E."/>
            <person name="Bennetzen J."/>
            <person name="Bezanilla M."/>
            <person name="Blankenship R."/>
            <person name="Cho S.H."/>
            <person name="Dutcher S."/>
            <person name="Estelle M."/>
            <person name="Fawcett J.A."/>
            <person name="Gundlach H."/>
            <person name="Hanada K."/>
            <person name="Heyl A."/>
            <person name="Hicks K.A."/>
            <person name="Hugh J."/>
            <person name="Lohr M."/>
            <person name="Mayer K."/>
            <person name="Melkozernov A."/>
            <person name="Murata T."/>
            <person name="Nelson D."/>
            <person name="Pils B."/>
            <person name="Prigge M."/>
            <person name="Reiss B."/>
            <person name="Renner T."/>
            <person name="Rombauts S."/>
            <person name="Rushton P."/>
            <person name="Sanderfoot A."/>
            <person name="Schween G."/>
            <person name="Shiu S.-H."/>
            <person name="Stueber K."/>
            <person name="Theodoulou F.L."/>
            <person name="Tu H."/>
            <person name="Van de Peer Y."/>
            <person name="Verrier P.J."/>
            <person name="Waters E."/>
            <person name="Wood A."/>
            <person name="Yang L."/>
            <person name="Cove D."/>
            <person name="Cuming A."/>
            <person name="Hasebe M."/>
            <person name="Lucas S."/>
            <person name="Mishler D.B."/>
            <person name="Reski R."/>
            <person name="Grigoriev I."/>
            <person name="Quatrano R.S."/>
            <person name="Boore J.L."/>
        </authorList>
    </citation>
    <scope>NUCLEOTIDE SEQUENCE [LARGE SCALE GENOMIC DNA]</scope>
    <source>
        <strain evidence="2 3">cv. Gransden 2004</strain>
    </source>
</reference>
<protein>
    <submittedName>
        <fullName evidence="1 2">Uncharacterized protein</fullName>
    </submittedName>
</protein>